<dbReference type="GO" id="GO:0099402">
    <property type="term" value="P:plant organ development"/>
    <property type="evidence" value="ECO:0007669"/>
    <property type="project" value="UniProtKB-ARBA"/>
</dbReference>
<dbReference type="PANTHER" id="PTHR47926:SF452">
    <property type="entry name" value="PENTATRICOPEPTIDE REPEAT-CONTAINING PROTEIN"/>
    <property type="match status" value="1"/>
</dbReference>
<keyword evidence="1" id="KW-0677">Repeat</keyword>
<evidence type="ECO:0000256" key="2">
    <source>
        <dbReference type="ARBA" id="ARBA00061659"/>
    </source>
</evidence>
<dbReference type="Proteomes" id="UP000288805">
    <property type="component" value="Unassembled WGS sequence"/>
</dbReference>
<protein>
    <submittedName>
        <fullName evidence="5">Pentatricopeptide repeat-containing protein, chloroplastic</fullName>
    </submittedName>
</protein>
<comment type="caution">
    <text evidence="5">The sequence shown here is derived from an EMBL/GenBank/DDBJ whole genome shotgun (WGS) entry which is preliminary data.</text>
</comment>
<name>A0A438DSQ3_VITVI</name>
<evidence type="ECO:0000256" key="1">
    <source>
        <dbReference type="ARBA" id="ARBA00022737"/>
    </source>
</evidence>
<dbReference type="GO" id="GO:0003723">
    <property type="term" value="F:RNA binding"/>
    <property type="evidence" value="ECO:0007669"/>
    <property type="project" value="InterPro"/>
</dbReference>
<dbReference type="FunFam" id="1.25.40.10:FF:001100">
    <property type="entry name" value="Pentatricopeptide repeat-containing protein"/>
    <property type="match status" value="1"/>
</dbReference>
<feature type="repeat" description="PPR" evidence="3">
    <location>
        <begin position="632"/>
        <end position="666"/>
    </location>
</feature>
<comment type="similarity">
    <text evidence="2">Belongs to the PPR family. PCMP-E subfamily.</text>
</comment>
<dbReference type="InterPro" id="IPR046848">
    <property type="entry name" value="E_motif"/>
</dbReference>
<accession>A0A438DSQ3</accession>
<feature type="repeat" description="PPR" evidence="3">
    <location>
        <begin position="394"/>
        <end position="428"/>
    </location>
</feature>
<dbReference type="GO" id="GO:0009451">
    <property type="term" value="P:RNA modification"/>
    <property type="evidence" value="ECO:0007669"/>
    <property type="project" value="InterPro"/>
</dbReference>
<dbReference type="InterPro" id="IPR011990">
    <property type="entry name" value="TPR-like_helical_dom_sf"/>
</dbReference>
<feature type="repeat" description="PPR" evidence="3">
    <location>
        <begin position="90"/>
        <end position="124"/>
    </location>
</feature>
<dbReference type="InterPro" id="IPR002885">
    <property type="entry name" value="PPR_rpt"/>
</dbReference>
<dbReference type="AlphaFoldDB" id="A0A438DSQ3"/>
<reference evidence="5 6" key="1">
    <citation type="journal article" date="2018" name="PLoS Genet.">
        <title>Population sequencing reveals clonal diversity and ancestral inbreeding in the grapevine cultivar Chardonnay.</title>
        <authorList>
            <person name="Roach M.J."/>
            <person name="Johnson D.L."/>
            <person name="Bohlmann J."/>
            <person name="van Vuuren H.J."/>
            <person name="Jones S.J."/>
            <person name="Pretorius I.S."/>
            <person name="Schmidt S.A."/>
            <person name="Borneman A.R."/>
        </authorList>
    </citation>
    <scope>NUCLEOTIDE SEQUENCE [LARGE SCALE GENOMIC DNA]</scope>
    <source>
        <strain evidence="6">cv. Chardonnay</strain>
        <tissue evidence="5">Leaf</tissue>
    </source>
</reference>
<dbReference type="FunFam" id="1.25.40.10:FF:001085">
    <property type="entry name" value="Uncharacterized protein"/>
    <property type="match status" value="1"/>
</dbReference>
<feature type="repeat" description="PPR" evidence="3">
    <location>
        <begin position="261"/>
        <end position="295"/>
    </location>
</feature>
<sequence length="826" mass="93887">MASTFPHTYFYNSKRPRNASREKRARTPQTNPDTDLILKPRIFKTARSKRNQSFLVERNSVSLTRALSSYVERGYMKNALDLFENMRQCDTFIWNVMIRGFVDNGLFWDAVDFYHRMEFGGVRGDNFTYPFVIKACGGLYDLAEGERVHGKVIKSGLDLDVYIGNSLIIMYAKIGCIESAEMVFREMPVRDLVSWNSMISGYVSVGDGWRSLSCFREMQASGIKLDRFSVIGILGACSLEGFLRNGKEIHCQMMRSRLELDVMVQTSLVDMYAKCGRMDYAERLFDQITDKSIVAWNAMIGGYSLNAQSFESFAYVRKMQEGGKLHPDWITMINLLPSCAQLEAILLGKSVHGFAIRNGFLPHLVLETALVDMYGECRKLKPAECLFGQMNERNLISWNAMIASYMKNGENRKAMTLFQDLCNKTLKPDATTIASILPAYAELASLREAEQIHGYVTKLKLDSNTFVSNSIVFMYGKCGNLLRAREIFDRMTFKDVISWNTVIMAYAIHGFGRISIELFSEMREKGFEPNGSTFVSLLLSCSVAGLVNEGWEYFNSMKRDYNINPGIEHYGCILDLIGRTGNLDHAKNFIEEMPLAPTARIWGSLLTASRNKGDVELAEIAAEHILSLEHDNTGCYVLLSNMYAEAGRWEDVERIKFHMKKEGLEKSVGCSVVDLSSKTFRFVNQDRSDNEINMVYDVLDIISKKIGEDVYVHSLTKFRPSDLEKKRANSAKSHSLRLAICFGLISTTIGNPVLNPPHFSEFLHFFSSCCLPKSEVFLQTTQHGRKSWMIETWIHPKKVHNRTAELQALVIQKNEEMSLSFKVLVQ</sequence>
<evidence type="ECO:0000313" key="6">
    <source>
        <dbReference type="Proteomes" id="UP000288805"/>
    </source>
</evidence>
<dbReference type="Pfam" id="PF01535">
    <property type="entry name" value="PPR"/>
    <property type="match status" value="6"/>
</dbReference>
<evidence type="ECO:0000256" key="3">
    <source>
        <dbReference type="PROSITE-ProRule" id="PRU00708"/>
    </source>
</evidence>
<feature type="repeat" description="PPR" evidence="3">
    <location>
        <begin position="495"/>
        <end position="529"/>
    </location>
</feature>
<evidence type="ECO:0000256" key="4">
    <source>
        <dbReference type="SAM" id="MobiDB-lite"/>
    </source>
</evidence>
<dbReference type="Gene3D" id="1.25.40.10">
    <property type="entry name" value="Tetratricopeptide repeat domain"/>
    <property type="match status" value="5"/>
</dbReference>
<dbReference type="PROSITE" id="PS51375">
    <property type="entry name" value="PPR"/>
    <property type="match status" value="6"/>
</dbReference>
<dbReference type="InterPro" id="IPR046960">
    <property type="entry name" value="PPR_At4g14850-like_plant"/>
</dbReference>
<dbReference type="Pfam" id="PF13041">
    <property type="entry name" value="PPR_2"/>
    <property type="match status" value="3"/>
</dbReference>
<dbReference type="EMBL" id="QGNW01001505">
    <property type="protein sequence ID" value="RVW38503.1"/>
    <property type="molecule type" value="Genomic_DNA"/>
</dbReference>
<gene>
    <name evidence="5" type="primary">PCMP-H27_1</name>
    <name evidence="5" type="ORF">CK203_085272</name>
</gene>
<organism evidence="5 6">
    <name type="scientific">Vitis vinifera</name>
    <name type="common">Grape</name>
    <dbReference type="NCBI Taxonomy" id="29760"/>
    <lineage>
        <taxon>Eukaryota</taxon>
        <taxon>Viridiplantae</taxon>
        <taxon>Streptophyta</taxon>
        <taxon>Embryophyta</taxon>
        <taxon>Tracheophyta</taxon>
        <taxon>Spermatophyta</taxon>
        <taxon>Magnoliopsida</taxon>
        <taxon>eudicotyledons</taxon>
        <taxon>Gunneridae</taxon>
        <taxon>Pentapetalae</taxon>
        <taxon>rosids</taxon>
        <taxon>Vitales</taxon>
        <taxon>Vitaceae</taxon>
        <taxon>Viteae</taxon>
        <taxon>Vitis</taxon>
    </lineage>
</organism>
<dbReference type="PANTHER" id="PTHR47926">
    <property type="entry name" value="PENTATRICOPEPTIDE REPEAT-CONTAINING PROTEIN"/>
    <property type="match status" value="1"/>
</dbReference>
<feature type="compositionally biased region" description="Basic residues" evidence="4">
    <location>
        <begin position="14"/>
        <end position="26"/>
    </location>
</feature>
<proteinExistence type="inferred from homology"/>
<dbReference type="FunFam" id="1.25.40.10:FF:000361">
    <property type="entry name" value="Pentatricopeptide repeat-containing protein chloroplastic"/>
    <property type="match status" value="1"/>
</dbReference>
<dbReference type="FunFam" id="1.25.40.10:FF:001180">
    <property type="entry name" value="Pentatricopeptide repeat-containing protein At2g03380, mitochondrial"/>
    <property type="match status" value="1"/>
</dbReference>
<dbReference type="NCBIfam" id="TIGR00756">
    <property type="entry name" value="PPR"/>
    <property type="match status" value="4"/>
</dbReference>
<dbReference type="FunFam" id="1.25.40.10:FF:000158">
    <property type="entry name" value="pentatricopeptide repeat-containing protein At2g33680"/>
    <property type="match status" value="1"/>
</dbReference>
<feature type="region of interest" description="Disordered" evidence="4">
    <location>
        <begin position="1"/>
        <end position="35"/>
    </location>
</feature>
<dbReference type="Pfam" id="PF20431">
    <property type="entry name" value="E_motif"/>
    <property type="match status" value="1"/>
</dbReference>
<evidence type="ECO:0000313" key="5">
    <source>
        <dbReference type="EMBL" id="RVW38503.1"/>
    </source>
</evidence>
<feature type="repeat" description="PPR" evidence="3">
    <location>
        <begin position="191"/>
        <end position="225"/>
    </location>
</feature>